<accession>A0ABV6CIH3</accession>
<keyword evidence="4" id="KW-1185">Reference proteome</keyword>
<dbReference type="RefSeq" id="WP_385878342.1">
    <property type="nucleotide sequence ID" value="NZ_JBHLXE010000111.1"/>
</dbReference>
<sequence>MTKFTLLLLCIGLVLNPTKSYANDSVQKELTTKQIPTLLILGDSLSAGYRLSSEDNWPTLLNIKFQAMNEQQLNDQQKLSEESSYLIYPYIVNGSVSGDTAEQALARLPNLLTTHSPDFVLIELGANNGMQGLSLANLKNTLDEIVVKIKQSGAKPILMQIDIPQNLGKRYVTGFKSVYPKVALTHNIPLIPFYMADLVAANEKNDFSFIQDDGIHPTKEAQPFIVDWMMTHLVMALLPSSSTAAE</sequence>
<dbReference type="InterPro" id="IPR051532">
    <property type="entry name" value="Ester_Hydrolysis_Enzymes"/>
</dbReference>
<dbReference type="SUPFAM" id="SSF52266">
    <property type="entry name" value="SGNH hydrolase"/>
    <property type="match status" value="1"/>
</dbReference>
<gene>
    <name evidence="3" type="ORF">ACFFIT_13065</name>
</gene>
<dbReference type="EMBL" id="JBHLXE010000111">
    <property type="protein sequence ID" value="MFC0181003.1"/>
    <property type="molecule type" value="Genomic_DNA"/>
</dbReference>
<dbReference type="PANTHER" id="PTHR30383:SF24">
    <property type="entry name" value="THIOESTERASE 1_PROTEASE 1_LYSOPHOSPHOLIPASE L1"/>
    <property type="match status" value="1"/>
</dbReference>
<dbReference type="Gene3D" id="3.40.50.1110">
    <property type="entry name" value="SGNH hydrolase"/>
    <property type="match status" value="1"/>
</dbReference>
<feature type="chain" id="PRO_5046948548" evidence="1">
    <location>
        <begin position="23"/>
        <end position="246"/>
    </location>
</feature>
<reference evidence="3 4" key="1">
    <citation type="submission" date="2024-09" db="EMBL/GenBank/DDBJ databases">
        <authorList>
            <person name="Sun Q."/>
            <person name="Mori K."/>
        </authorList>
    </citation>
    <scope>NUCLEOTIDE SEQUENCE [LARGE SCALE GENOMIC DNA]</scope>
    <source>
        <strain evidence="3 4">CCM 8545</strain>
    </source>
</reference>
<comment type="caution">
    <text evidence="3">The sequence shown here is derived from an EMBL/GenBank/DDBJ whole genome shotgun (WGS) entry which is preliminary data.</text>
</comment>
<organism evidence="3 4">
    <name type="scientific">Thorsellia kenyensis</name>
    <dbReference type="NCBI Taxonomy" id="1549888"/>
    <lineage>
        <taxon>Bacteria</taxon>
        <taxon>Pseudomonadati</taxon>
        <taxon>Pseudomonadota</taxon>
        <taxon>Gammaproteobacteria</taxon>
        <taxon>Enterobacterales</taxon>
        <taxon>Thorselliaceae</taxon>
        <taxon>Thorsellia</taxon>
    </lineage>
</organism>
<dbReference type="PANTHER" id="PTHR30383">
    <property type="entry name" value="THIOESTERASE 1/PROTEASE 1/LYSOPHOSPHOLIPASE L1"/>
    <property type="match status" value="1"/>
</dbReference>
<evidence type="ECO:0000259" key="2">
    <source>
        <dbReference type="Pfam" id="PF13472"/>
    </source>
</evidence>
<dbReference type="InterPro" id="IPR008265">
    <property type="entry name" value="Lipase_GDSL_AS"/>
</dbReference>
<dbReference type="InterPro" id="IPR036514">
    <property type="entry name" value="SGNH_hydro_sf"/>
</dbReference>
<proteinExistence type="predicted"/>
<evidence type="ECO:0000256" key="1">
    <source>
        <dbReference type="SAM" id="SignalP"/>
    </source>
</evidence>
<dbReference type="PROSITE" id="PS01098">
    <property type="entry name" value="LIPASE_GDSL_SER"/>
    <property type="match status" value="1"/>
</dbReference>
<protein>
    <submittedName>
        <fullName evidence="3">GDSL-type esterase/lipase family protein</fullName>
    </submittedName>
</protein>
<keyword evidence="1" id="KW-0732">Signal</keyword>
<evidence type="ECO:0000313" key="4">
    <source>
        <dbReference type="Proteomes" id="UP001589758"/>
    </source>
</evidence>
<dbReference type="InterPro" id="IPR013830">
    <property type="entry name" value="SGNH_hydro"/>
</dbReference>
<feature type="signal peptide" evidence="1">
    <location>
        <begin position="1"/>
        <end position="22"/>
    </location>
</feature>
<dbReference type="Proteomes" id="UP001589758">
    <property type="component" value="Unassembled WGS sequence"/>
</dbReference>
<feature type="domain" description="SGNH hydrolase-type esterase" evidence="2">
    <location>
        <begin position="40"/>
        <end position="220"/>
    </location>
</feature>
<evidence type="ECO:0000313" key="3">
    <source>
        <dbReference type="EMBL" id="MFC0181003.1"/>
    </source>
</evidence>
<name>A0ABV6CIH3_9GAMM</name>
<dbReference type="CDD" id="cd01822">
    <property type="entry name" value="Lysophospholipase_L1_like"/>
    <property type="match status" value="1"/>
</dbReference>
<dbReference type="Pfam" id="PF13472">
    <property type="entry name" value="Lipase_GDSL_2"/>
    <property type="match status" value="1"/>
</dbReference>